<gene>
    <name evidence="2" type="ORF">VCUG_02129</name>
</gene>
<dbReference type="Proteomes" id="UP000011081">
    <property type="component" value="Unassembled WGS sequence"/>
</dbReference>
<organism evidence="2 3">
    <name type="scientific">Vavraia culicis (isolate floridensis)</name>
    <name type="common">Microsporidian parasite</name>
    <dbReference type="NCBI Taxonomy" id="948595"/>
    <lineage>
        <taxon>Eukaryota</taxon>
        <taxon>Fungi</taxon>
        <taxon>Fungi incertae sedis</taxon>
        <taxon>Microsporidia</taxon>
        <taxon>Pleistophoridae</taxon>
        <taxon>Vavraia</taxon>
    </lineage>
</organism>
<dbReference type="InParanoid" id="L2GTF4"/>
<dbReference type="RefSeq" id="XP_008075143.1">
    <property type="nucleotide sequence ID" value="XM_008076952.1"/>
</dbReference>
<keyword evidence="1" id="KW-1133">Transmembrane helix</keyword>
<name>L2GTF4_VAVCU</name>
<proteinExistence type="predicted"/>
<evidence type="ECO:0000313" key="2">
    <source>
        <dbReference type="EMBL" id="ELA46365.1"/>
    </source>
</evidence>
<feature type="transmembrane region" description="Helical" evidence="1">
    <location>
        <begin position="7"/>
        <end position="28"/>
    </location>
</feature>
<evidence type="ECO:0000256" key="1">
    <source>
        <dbReference type="SAM" id="Phobius"/>
    </source>
</evidence>
<feature type="transmembrane region" description="Helical" evidence="1">
    <location>
        <begin position="48"/>
        <end position="67"/>
    </location>
</feature>
<keyword evidence="1" id="KW-0472">Membrane</keyword>
<dbReference type="VEuPathDB" id="MicrosporidiaDB:VCUG_02129"/>
<protein>
    <submittedName>
        <fullName evidence="2">Uncharacterized protein</fullName>
    </submittedName>
</protein>
<dbReference type="GeneID" id="19879996"/>
<keyword evidence="1" id="KW-0812">Transmembrane</keyword>
<dbReference type="EMBL" id="GL877448">
    <property type="protein sequence ID" value="ELA46365.1"/>
    <property type="molecule type" value="Genomic_DNA"/>
</dbReference>
<dbReference type="AlphaFoldDB" id="L2GTF4"/>
<evidence type="ECO:0000313" key="3">
    <source>
        <dbReference type="Proteomes" id="UP000011081"/>
    </source>
</evidence>
<feature type="transmembrane region" description="Helical" evidence="1">
    <location>
        <begin position="126"/>
        <end position="154"/>
    </location>
</feature>
<keyword evidence="3" id="KW-1185">Reference proteome</keyword>
<reference evidence="3" key="1">
    <citation type="submission" date="2011-03" db="EMBL/GenBank/DDBJ databases">
        <title>The genome sequence of Vavraia culicis strain floridensis.</title>
        <authorList>
            <consortium name="The Broad Institute Genome Sequencing Platform"/>
            <person name="Cuomo C."/>
            <person name="Becnel J."/>
            <person name="Sanscrainte N."/>
            <person name="Young S.K."/>
            <person name="Zeng Q."/>
            <person name="Gargeya S."/>
            <person name="Fitzgerald M."/>
            <person name="Haas B."/>
            <person name="Abouelleil A."/>
            <person name="Alvarado L."/>
            <person name="Arachchi H.M."/>
            <person name="Berlin A."/>
            <person name="Chapman S.B."/>
            <person name="Gearin G."/>
            <person name="Goldberg J."/>
            <person name="Griggs A."/>
            <person name="Gujja S."/>
            <person name="Hansen M."/>
            <person name="Heiman D."/>
            <person name="Howarth C."/>
            <person name="Larimer J."/>
            <person name="Lui A."/>
            <person name="MacDonald P.J.P."/>
            <person name="McCowen C."/>
            <person name="Montmayeur A."/>
            <person name="Murphy C."/>
            <person name="Neiman D."/>
            <person name="Pearson M."/>
            <person name="Priest M."/>
            <person name="Roberts A."/>
            <person name="Saif S."/>
            <person name="Shea T."/>
            <person name="Sisk P."/>
            <person name="Stolte C."/>
            <person name="Sykes S."/>
            <person name="Wortman J."/>
            <person name="Nusbaum C."/>
            <person name="Birren B."/>
        </authorList>
    </citation>
    <scope>NUCLEOTIDE SEQUENCE [LARGE SCALE GENOMIC DNA]</scope>
    <source>
        <strain evidence="3">floridensis</strain>
    </source>
</reference>
<dbReference type="HOGENOM" id="CLU_1533736_0_0_1"/>
<sequence>MKSKEQLFTFITISLALFVSSMLFFGPYLQPLTSFFKSTLKVYDDKTLFFYIMALGNLMMLVSVFIISRVSKVLEVKNLQRTIHKPALNLPLLFFTFSNVLCAYISEVGEEVMLNMVVCLAAKYTLYFYFTIISSILTVYVESLIFFFNLLLLVTTFLQGYEKFGTVWQHVFKTF</sequence>
<accession>L2GTF4</accession>